<dbReference type="Proteomes" id="UP001497382">
    <property type="component" value="Unassembled WGS sequence"/>
</dbReference>
<name>A0AAV2AVA0_9ARAC</name>
<proteinExistence type="predicted"/>
<comment type="caution">
    <text evidence="1">The sequence shown here is derived from an EMBL/GenBank/DDBJ whole genome shotgun (WGS) entry which is preliminary data.</text>
</comment>
<dbReference type="AlphaFoldDB" id="A0AAV2AVA0"/>
<gene>
    <name evidence="1" type="ORF">LARSCL_LOCUS15067</name>
</gene>
<sequence>MTLAISDNQDNEFHHQGHRRTLIVQVLLPYGGQVLHQESELKLLDGPSHHTVAAWTSPDDPPYNERVDQLQIRLTPAIEGGWLLTIEQQLWCERAMAFRESVFRQTTTQRFQEEEEGWQEAEGQESVCDRERQRRRSAVAPWTQGDCVRGRVFASSLHFAGGSYPTFGTCDR</sequence>
<evidence type="ECO:0000313" key="2">
    <source>
        <dbReference type="Proteomes" id="UP001497382"/>
    </source>
</evidence>
<dbReference type="EMBL" id="CAXIEN010000223">
    <property type="protein sequence ID" value="CAL1287872.1"/>
    <property type="molecule type" value="Genomic_DNA"/>
</dbReference>
<evidence type="ECO:0000313" key="1">
    <source>
        <dbReference type="EMBL" id="CAL1287872.1"/>
    </source>
</evidence>
<protein>
    <submittedName>
        <fullName evidence="1">Uncharacterized protein</fullName>
    </submittedName>
</protein>
<keyword evidence="2" id="KW-1185">Reference proteome</keyword>
<organism evidence="1 2">
    <name type="scientific">Larinioides sclopetarius</name>
    <dbReference type="NCBI Taxonomy" id="280406"/>
    <lineage>
        <taxon>Eukaryota</taxon>
        <taxon>Metazoa</taxon>
        <taxon>Ecdysozoa</taxon>
        <taxon>Arthropoda</taxon>
        <taxon>Chelicerata</taxon>
        <taxon>Arachnida</taxon>
        <taxon>Araneae</taxon>
        <taxon>Araneomorphae</taxon>
        <taxon>Entelegynae</taxon>
        <taxon>Araneoidea</taxon>
        <taxon>Araneidae</taxon>
        <taxon>Larinioides</taxon>
    </lineage>
</organism>
<accession>A0AAV2AVA0</accession>
<reference evidence="1 2" key="1">
    <citation type="submission" date="2024-04" db="EMBL/GenBank/DDBJ databases">
        <authorList>
            <person name="Rising A."/>
            <person name="Reimegard J."/>
            <person name="Sonavane S."/>
            <person name="Akerstrom W."/>
            <person name="Nylinder S."/>
            <person name="Hedman E."/>
            <person name="Kallberg Y."/>
        </authorList>
    </citation>
    <scope>NUCLEOTIDE SEQUENCE [LARGE SCALE GENOMIC DNA]</scope>
</reference>